<evidence type="ECO:0000256" key="1">
    <source>
        <dbReference type="SAM" id="MobiDB-lite"/>
    </source>
</evidence>
<feature type="non-terminal residue" evidence="2">
    <location>
        <position position="131"/>
    </location>
</feature>
<reference evidence="2 3" key="1">
    <citation type="journal article" date="2021" name="BMC Genomics">
        <title>Datura genome reveals duplications of psychoactive alkaloid biosynthetic genes and high mutation rate following tissue culture.</title>
        <authorList>
            <person name="Rajewski A."/>
            <person name="Carter-House D."/>
            <person name="Stajich J."/>
            <person name="Litt A."/>
        </authorList>
    </citation>
    <scope>NUCLEOTIDE SEQUENCE [LARGE SCALE GENOMIC DNA]</scope>
    <source>
        <strain evidence="2">AR-01</strain>
    </source>
</reference>
<accession>A0ABS8UX32</accession>
<gene>
    <name evidence="2" type="ORF">HAX54_022565</name>
</gene>
<sequence>MKNYHKEPIASATRPANCEGSAQTAVPRRCIAKSKYQLPSIDKAAESSSCSQTSQMQHGIQVVAGKPTTYWTDVPSAFSVGESTVKECCKKSLWELSTFNNGGLRGCVVEKENVSVVRMLVKEGRGFIGGK</sequence>
<feature type="region of interest" description="Disordered" evidence="1">
    <location>
        <begin position="1"/>
        <end position="20"/>
    </location>
</feature>
<comment type="caution">
    <text evidence="2">The sequence shown here is derived from an EMBL/GenBank/DDBJ whole genome shotgun (WGS) entry which is preliminary data.</text>
</comment>
<evidence type="ECO:0000313" key="3">
    <source>
        <dbReference type="Proteomes" id="UP000823775"/>
    </source>
</evidence>
<dbReference type="Proteomes" id="UP000823775">
    <property type="component" value="Unassembled WGS sequence"/>
</dbReference>
<evidence type="ECO:0000313" key="2">
    <source>
        <dbReference type="EMBL" id="MCD9638544.1"/>
    </source>
</evidence>
<keyword evidence="3" id="KW-1185">Reference proteome</keyword>
<name>A0ABS8UX32_DATST</name>
<protein>
    <submittedName>
        <fullName evidence="2">Uncharacterized protein</fullName>
    </submittedName>
</protein>
<dbReference type="EMBL" id="JACEIK010002720">
    <property type="protein sequence ID" value="MCD9638544.1"/>
    <property type="molecule type" value="Genomic_DNA"/>
</dbReference>
<organism evidence="2 3">
    <name type="scientific">Datura stramonium</name>
    <name type="common">Jimsonweed</name>
    <name type="synonym">Common thornapple</name>
    <dbReference type="NCBI Taxonomy" id="4076"/>
    <lineage>
        <taxon>Eukaryota</taxon>
        <taxon>Viridiplantae</taxon>
        <taxon>Streptophyta</taxon>
        <taxon>Embryophyta</taxon>
        <taxon>Tracheophyta</taxon>
        <taxon>Spermatophyta</taxon>
        <taxon>Magnoliopsida</taxon>
        <taxon>eudicotyledons</taxon>
        <taxon>Gunneridae</taxon>
        <taxon>Pentapetalae</taxon>
        <taxon>asterids</taxon>
        <taxon>lamiids</taxon>
        <taxon>Solanales</taxon>
        <taxon>Solanaceae</taxon>
        <taxon>Solanoideae</taxon>
        <taxon>Datureae</taxon>
        <taxon>Datura</taxon>
    </lineage>
</organism>
<proteinExistence type="predicted"/>